<proteinExistence type="predicted"/>
<dbReference type="AlphaFoldDB" id="A0A081G1D6"/>
<dbReference type="InterPro" id="IPR025746">
    <property type="entry name" value="PilX_N_dom"/>
</dbReference>
<sequence>MLIVALIMLLLISIIGVSAMQSTSMEERMAGNLYDRHTAFQAAEAALREGEAQFVSAYPDLSVVSGAISLQMNGRAVAATYQLEELESYESSLEAGAEVETTGMVVRVVAQSNGVSGERPVVLESTYVIEE</sequence>
<protein>
    <submittedName>
        <fullName evidence="2">Type IV fimbrial biogenesis protein PilX</fullName>
    </submittedName>
</protein>
<dbReference type="EMBL" id="JMQN01000015">
    <property type="protein sequence ID" value="KEA64591.1"/>
    <property type="molecule type" value="Genomic_DNA"/>
</dbReference>
<dbReference type="eggNOG" id="COG4726">
    <property type="taxonomic scope" value="Bacteria"/>
</dbReference>
<dbReference type="PATRIC" id="fig|1232683.4.peg.1034"/>
<comment type="caution">
    <text evidence="2">The sequence shown here is derived from an EMBL/GenBank/DDBJ whole genome shotgun (WGS) entry which is preliminary data.</text>
</comment>
<gene>
    <name evidence="2" type="ORF">ADIMK_1044</name>
</gene>
<dbReference type="Pfam" id="PF14341">
    <property type="entry name" value="PilX_N"/>
    <property type="match status" value="1"/>
</dbReference>
<evidence type="ECO:0000313" key="2">
    <source>
        <dbReference type="EMBL" id="KEA64591.1"/>
    </source>
</evidence>
<evidence type="ECO:0000313" key="3">
    <source>
        <dbReference type="Proteomes" id="UP000028252"/>
    </source>
</evidence>
<keyword evidence="3" id="KW-1185">Reference proteome</keyword>
<reference evidence="2 3" key="1">
    <citation type="submission" date="2014-04" db="EMBL/GenBank/DDBJ databases">
        <title>Marinobacterium kochiensis sp. nov., isolated from sediment sample collected from Kochi backwaters in Kerala, India.</title>
        <authorList>
            <person name="Singh A."/>
            <person name="Pinnaka A.K."/>
        </authorList>
    </citation>
    <scope>NUCLEOTIDE SEQUENCE [LARGE SCALE GENOMIC DNA]</scope>
    <source>
        <strain evidence="2 3">AK27</strain>
    </source>
</reference>
<dbReference type="Proteomes" id="UP000028252">
    <property type="component" value="Unassembled WGS sequence"/>
</dbReference>
<name>A0A081G1D6_9GAMM</name>
<accession>A0A081G1D6</accession>
<dbReference type="STRING" id="1232683.ADIMK_1044"/>
<organism evidence="2 3">
    <name type="scientific">Marinobacterium lacunae</name>
    <dbReference type="NCBI Taxonomy" id="1232683"/>
    <lineage>
        <taxon>Bacteria</taxon>
        <taxon>Pseudomonadati</taxon>
        <taxon>Pseudomonadota</taxon>
        <taxon>Gammaproteobacteria</taxon>
        <taxon>Oceanospirillales</taxon>
        <taxon>Oceanospirillaceae</taxon>
        <taxon>Marinobacterium</taxon>
    </lineage>
</organism>
<feature type="domain" description="Type 4 fimbrial biogenesis protein PilX N-terminal" evidence="1">
    <location>
        <begin position="2"/>
        <end position="48"/>
    </location>
</feature>
<evidence type="ECO:0000259" key="1">
    <source>
        <dbReference type="Pfam" id="PF14341"/>
    </source>
</evidence>